<dbReference type="Proteomes" id="UP000887013">
    <property type="component" value="Unassembled WGS sequence"/>
</dbReference>
<dbReference type="InterPro" id="IPR043502">
    <property type="entry name" value="DNA/RNA_pol_sf"/>
</dbReference>
<gene>
    <name evidence="4" type="primary">AVEN_149573_1</name>
    <name evidence="4" type="ORF">NPIL_90171</name>
</gene>
<feature type="domain" description="C2H2-type" evidence="3">
    <location>
        <begin position="149"/>
        <end position="177"/>
    </location>
</feature>
<comment type="caution">
    <text evidence="4">The sequence shown here is derived from an EMBL/GenBank/DDBJ whole genome shotgun (WGS) entry which is preliminary data.</text>
</comment>
<keyword evidence="1" id="KW-0863">Zinc-finger</keyword>
<dbReference type="InterPro" id="IPR009044">
    <property type="entry name" value="ssDNA-bd_transcriptional_reg"/>
</dbReference>
<dbReference type="GO" id="GO:0006355">
    <property type="term" value="P:regulation of DNA-templated transcription"/>
    <property type="evidence" value="ECO:0007669"/>
    <property type="project" value="InterPro"/>
</dbReference>
<sequence>MKRVAPLAPTNASVKKVCFFKDSKKDSSFKPDAVPENHFHLGRSNYAIVSDFADVARIHLRQYKLDATGSLFPTKSGITLIPSVWLALVREFAAIDQAFQDGKLFQMDIETIFEETDFPMNDEILASADFGDLSTELDEPFDGVLRGTFSCNKCDQTFTHRRSFKRHQISIHATSASFQCEICRKRFNRKDNFLRHSKTHKFMSEISMEVSQTANDKENSSVNVIQPSRAIAGPSTILEPSDLSNNGVTSVSSTSAAPSRKRKISSVNRRTKNACLNTFEVHTFFPIPLTSKDLTVSLHSLKTEITDKIKEIASSKKGLKWYLNSCVRFSRKITTEDFETCTSYFRSKCAVTLDQESPDIETSIAKVIASSNEFENRGSGWEFQEVLKHELKTAVYKPLAAASYITLPPKLRTKKAILNIQNEDQQCFLWCVLAHLHPTQVNANRVSTCLKFQNELCTKNLTFPTPLNQIELFEEKNEISINVFGFENEIFPLRITTKNFDTHVNLLLISNKEKRHYCLIRNLNRLLSDLTQHKSESFYCNYCLHRFAKKSNLDAHTIDCRKHKEQKIKMPENKWLEFENFNFNIPVPYTIYADFESLIVKINSCAPDPARSYTVPIADHIPCGYAYTVIGPDGNFKKPPVVYRGENAVDNFLENLIKEEEEILNILKNVKRMLFSDENKLDFKNATICHICEKPLLGDRVRDHDHLTGAYRGAAHNICNINYTLAKHIPVIIHNLRGYDSHLIMQSVGKIKNKNITCIPSNSEKYISFSIGSLRFLNSLQFLNASLEKLVSNLEKNQLKLTSDFFKDKTDLMVHKGIYPYEYMDNFQKFSERHLPPKETFFSSLINESINDDEYAHCINVWETFNLKNLGEYHDLYVTSDVILLADVFQNFRQLCLNFYKLDPCHCYTAPGLAWQACLYMSRVKLELFTDLDMHLFIERGIRGGISMISHRFSSANNKYLESYDEVKPSKYILYLDANNLYGWAMSQFLPTHGFEWIKEPVNFMEISDESDIGFILEVDLDYPENLHDLHNDYPLAPETLNVTNDMLSPYCKEIAEKYNLNINSCTNLVPNLMSKKRYIVHYRNLKQYVSLGLKVAKIHKILKFHQRPWLKKYIDFNTEKRRKAQNLFEKDLFKLLNNAVFGKTMENLRKRTVIDLVQDQKKAKKLVASPAFHNFRIITTDLVSIERKKVSLLLNRPIYIGFSILEISKILMYNFHYNYIKSKYDTNAKLLFTDTDSLCYEISTSDVYKDMEKDLHLFDTSDYPKNHVLYNETNKKVLGKMKDELSSSLAVEFVGLKPKMYSLKSVVMEKKTVKGVSKVIIQQQIRHSDYKDTLLYRRRGLAKAQKIESHNHIVQTVSYQKSTLCPFDSKRYILNDGINTLAYGHFKIK</sequence>
<dbReference type="PROSITE" id="PS50157">
    <property type="entry name" value="ZINC_FINGER_C2H2_2"/>
    <property type="match status" value="3"/>
</dbReference>
<feature type="compositionally biased region" description="Low complexity" evidence="2">
    <location>
        <begin position="244"/>
        <end position="258"/>
    </location>
</feature>
<dbReference type="SUPFAM" id="SSF57667">
    <property type="entry name" value="beta-beta-alpha zinc fingers"/>
    <property type="match status" value="1"/>
</dbReference>
<evidence type="ECO:0000313" key="5">
    <source>
        <dbReference type="Proteomes" id="UP000887013"/>
    </source>
</evidence>
<dbReference type="SMART" id="SM00355">
    <property type="entry name" value="ZnF_C2H2"/>
    <property type="match status" value="3"/>
</dbReference>
<feature type="region of interest" description="Disordered" evidence="2">
    <location>
        <begin position="235"/>
        <end position="267"/>
    </location>
</feature>
<evidence type="ECO:0000259" key="3">
    <source>
        <dbReference type="PROSITE" id="PS50157"/>
    </source>
</evidence>
<dbReference type="GO" id="GO:0008270">
    <property type="term" value="F:zinc ion binding"/>
    <property type="evidence" value="ECO:0007669"/>
    <property type="project" value="UniProtKB-KW"/>
</dbReference>
<dbReference type="SUPFAM" id="SSF54447">
    <property type="entry name" value="ssDNA-binding transcriptional regulator domain"/>
    <property type="match status" value="1"/>
</dbReference>
<dbReference type="PROSITE" id="PS00028">
    <property type="entry name" value="ZINC_FINGER_C2H2_1"/>
    <property type="match status" value="2"/>
</dbReference>
<dbReference type="PANTHER" id="PTHR31511">
    <property type="entry name" value="PROTEIN CBG23764"/>
    <property type="match status" value="1"/>
</dbReference>
<keyword evidence="1" id="KW-0862">Zinc</keyword>
<organism evidence="4 5">
    <name type="scientific">Nephila pilipes</name>
    <name type="common">Giant wood spider</name>
    <name type="synonym">Nephila maculata</name>
    <dbReference type="NCBI Taxonomy" id="299642"/>
    <lineage>
        <taxon>Eukaryota</taxon>
        <taxon>Metazoa</taxon>
        <taxon>Ecdysozoa</taxon>
        <taxon>Arthropoda</taxon>
        <taxon>Chelicerata</taxon>
        <taxon>Arachnida</taxon>
        <taxon>Araneae</taxon>
        <taxon>Araneomorphae</taxon>
        <taxon>Entelegynae</taxon>
        <taxon>Araneoidea</taxon>
        <taxon>Nephilidae</taxon>
        <taxon>Nephila</taxon>
    </lineage>
</organism>
<keyword evidence="5" id="KW-1185">Reference proteome</keyword>
<dbReference type="Pfam" id="PF00096">
    <property type="entry name" value="zf-C2H2"/>
    <property type="match status" value="2"/>
</dbReference>
<name>A0A8X6PVD8_NEPPI</name>
<dbReference type="GO" id="GO:0071897">
    <property type="term" value="P:DNA biosynthetic process"/>
    <property type="evidence" value="ECO:0007669"/>
    <property type="project" value="UniProtKB-ARBA"/>
</dbReference>
<dbReference type="EMBL" id="BMAW01119736">
    <property type="protein sequence ID" value="GFT86113.1"/>
    <property type="molecule type" value="Genomic_DNA"/>
</dbReference>
<feature type="domain" description="C2H2-type" evidence="3">
    <location>
        <begin position="178"/>
        <end position="200"/>
    </location>
</feature>
<evidence type="ECO:0000256" key="1">
    <source>
        <dbReference type="PROSITE-ProRule" id="PRU00042"/>
    </source>
</evidence>
<dbReference type="OrthoDB" id="6437321at2759"/>
<keyword evidence="1" id="KW-0479">Metal-binding</keyword>
<dbReference type="InterPro" id="IPR036236">
    <property type="entry name" value="Znf_C2H2_sf"/>
</dbReference>
<evidence type="ECO:0000256" key="2">
    <source>
        <dbReference type="SAM" id="MobiDB-lite"/>
    </source>
</evidence>
<proteinExistence type="predicted"/>
<evidence type="ECO:0000313" key="4">
    <source>
        <dbReference type="EMBL" id="GFT86113.1"/>
    </source>
</evidence>
<protein>
    <recommendedName>
        <fullName evidence="3">C2H2-type domain-containing protein</fullName>
    </recommendedName>
</protein>
<dbReference type="Gene3D" id="3.30.160.60">
    <property type="entry name" value="Classic Zinc Finger"/>
    <property type="match status" value="1"/>
</dbReference>
<dbReference type="InterPro" id="IPR013087">
    <property type="entry name" value="Znf_C2H2_type"/>
</dbReference>
<dbReference type="GO" id="GO:0003677">
    <property type="term" value="F:DNA binding"/>
    <property type="evidence" value="ECO:0007669"/>
    <property type="project" value="InterPro"/>
</dbReference>
<dbReference type="SUPFAM" id="SSF56672">
    <property type="entry name" value="DNA/RNA polymerases"/>
    <property type="match status" value="1"/>
</dbReference>
<dbReference type="InterPro" id="IPR044925">
    <property type="entry name" value="His-Me_finger_sf"/>
</dbReference>
<dbReference type="PANTHER" id="PTHR31511:SF12">
    <property type="entry name" value="RHO TERMINATION FACTOR N-TERMINAL DOMAIN-CONTAINING PROTEIN"/>
    <property type="match status" value="1"/>
</dbReference>
<accession>A0A8X6PVD8</accession>
<feature type="domain" description="C2H2-type" evidence="3">
    <location>
        <begin position="538"/>
        <end position="568"/>
    </location>
</feature>
<reference evidence="4" key="1">
    <citation type="submission" date="2020-08" db="EMBL/GenBank/DDBJ databases">
        <title>Multicomponent nature underlies the extraordinary mechanical properties of spider dragline silk.</title>
        <authorList>
            <person name="Kono N."/>
            <person name="Nakamura H."/>
            <person name="Mori M."/>
            <person name="Yoshida Y."/>
            <person name="Ohtoshi R."/>
            <person name="Malay A.D."/>
            <person name="Moran D.A.P."/>
            <person name="Tomita M."/>
            <person name="Numata K."/>
            <person name="Arakawa K."/>
        </authorList>
    </citation>
    <scope>NUCLEOTIDE SEQUENCE</scope>
</reference>
<dbReference type="Gene3D" id="2.30.31.10">
    <property type="entry name" value="Transcriptional Coactivator Pc4, Chain A"/>
    <property type="match status" value="1"/>
</dbReference>
<dbReference type="SUPFAM" id="SSF54060">
    <property type="entry name" value="His-Me finger endonucleases"/>
    <property type="match status" value="1"/>
</dbReference>